<dbReference type="InterPro" id="IPR011701">
    <property type="entry name" value="MFS"/>
</dbReference>
<dbReference type="KEGG" id="ccal:108626548"/>
<feature type="domain" description="Major facilitator superfamily (MFS) profile" evidence="3">
    <location>
        <begin position="1"/>
        <end position="205"/>
    </location>
</feature>
<dbReference type="PROSITE" id="PS50850">
    <property type="entry name" value="MFS"/>
    <property type="match status" value="1"/>
</dbReference>
<dbReference type="AlphaFoldDB" id="A0AAJ7N8F0"/>
<accession>A0AAJ7N8F0</accession>
<feature type="transmembrane region" description="Helical" evidence="2">
    <location>
        <begin position="174"/>
        <end position="195"/>
    </location>
</feature>
<dbReference type="Gene3D" id="1.20.1250.20">
    <property type="entry name" value="MFS general substrate transporter like domains"/>
    <property type="match status" value="1"/>
</dbReference>
<comment type="subcellular location">
    <subcellularLocation>
        <location evidence="1">Membrane</location>
        <topology evidence="1">Multi-pass membrane protein</topology>
    </subcellularLocation>
</comment>
<dbReference type="GO" id="GO:0008028">
    <property type="term" value="F:monocarboxylic acid transmembrane transporter activity"/>
    <property type="evidence" value="ECO:0007669"/>
    <property type="project" value="TreeGrafter"/>
</dbReference>
<keyword evidence="2" id="KW-0472">Membrane</keyword>
<feature type="transmembrane region" description="Helical" evidence="2">
    <location>
        <begin position="53"/>
        <end position="73"/>
    </location>
</feature>
<dbReference type="GeneID" id="108626548"/>
<feature type="transmembrane region" description="Helical" evidence="2">
    <location>
        <begin position="85"/>
        <end position="107"/>
    </location>
</feature>
<dbReference type="PANTHER" id="PTHR11360:SF163">
    <property type="entry name" value="MONOCARBOXYLATE TRANSPORTER 9-LIKE PROTEIN"/>
    <property type="match status" value="1"/>
</dbReference>
<keyword evidence="2" id="KW-0812">Transmembrane</keyword>
<dbReference type="SUPFAM" id="SSF103473">
    <property type="entry name" value="MFS general substrate transporter"/>
    <property type="match status" value="1"/>
</dbReference>
<dbReference type="RefSeq" id="XP_017882765.1">
    <property type="nucleotide sequence ID" value="XM_018027276.2"/>
</dbReference>
<keyword evidence="4" id="KW-1185">Reference proteome</keyword>
<evidence type="ECO:0000256" key="2">
    <source>
        <dbReference type="SAM" id="Phobius"/>
    </source>
</evidence>
<gene>
    <name evidence="5" type="primary">LOC108626548</name>
</gene>
<dbReference type="Pfam" id="PF07690">
    <property type="entry name" value="MFS_1"/>
    <property type="match status" value="1"/>
</dbReference>
<feature type="non-terminal residue" evidence="5">
    <location>
        <position position="205"/>
    </location>
</feature>
<proteinExistence type="predicted"/>
<evidence type="ECO:0000256" key="1">
    <source>
        <dbReference type="ARBA" id="ARBA00004141"/>
    </source>
</evidence>
<evidence type="ECO:0000259" key="3">
    <source>
        <dbReference type="PROSITE" id="PS50850"/>
    </source>
</evidence>
<dbReference type="PANTHER" id="PTHR11360">
    <property type="entry name" value="MONOCARBOXYLATE TRANSPORTER"/>
    <property type="match status" value="1"/>
</dbReference>
<sequence>MNTEVANRKAPDGGWGWFVCLGSSLITLSLRSLDPSFGLLFHDPLKEMKIDSTGATVIMGILDAIFNFSGLLVGPLLKKYSYRKVAFFGSLLSCTGLILTSTANSMIHIICTYSILGGLGTGLATASAFVALNTFFDKKRGQAVGFSMAGTTLAMMVVPQFIHLLLEAYGFRGATLILGGSALHSAVGACLLRPLKVKREKITKM</sequence>
<dbReference type="InterPro" id="IPR050327">
    <property type="entry name" value="Proton-linked_MCT"/>
</dbReference>
<dbReference type="GO" id="GO:0016020">
    <property type="term" value="C:membrane"/>
    <property type="evidence" value="ECO:0007669"/>
    <property type="project" value="UniProtKB-SubCell"/>
</dbReference>
<protein>
    <submittedName>
        <fullName evidence="5">Monocarboxylate transporter 2-like</fullName>
    </submittedName>
</protein>
<dbReference type="InterPro" id="IPR036259">
    <property type="entry name" value="MFS_trans_sf"/>
</dbReference>
<dbReference type="Proteomes" id="UP000694925">
    <property type="component" value="Unplaced"/>
</dbReference>
<evidence type="ECO:0000313" key="5">
    <source>
        <dbReference type="RefSeq" id="XP_017882765.1"/>
    </source>
</evidence>
<feature type="transmembrane region" description="Helical" evidence="2">
    <location>
        <begin position="15"/>
        <end position="33"/>
    </location>
</feature>
<feature type="transmembrane region" description="Helical" evidence="2">
    <location>
        <begin position="113"/>
        <end position="136"/>
    </location>
</feature>
<name>A0AAJ7N8F0_9HYME</name>
<evidence type="ECO:0000313" key="4">
    <source>
        <dbReference type="Proteomes" id="UP000694925"/>
    </source>
</evidence>
<feature type="transmembrane region" description="Helical" evidence="2">
    <location>
        <begin position="143"/>
        <end position="162"/>
    </location>
</feature>
<keyword evidence="2" id="KW-1133">Transmembrane helix</keyword>
<reference evidence="5" key="1">
    <citation type="submission" date="2025-08" db="UniProtKB">
        <authorList>
            <consortium name="RefSeq"/>
        </authorList>
    </citation>
    <scope>IDENTIFICATION</scope>
    <source>
        <tissue evidence="5">Whole body</tissue>
    </source>
</reference>
<dbReference type="InterPro" id="IPR020846">
    <property type="entry name" value="MFS_dom"/>
</dbReference>
<organism evidence="4 5">
    <name type="scientific">Ceratina calcarata</name>
    <dbReference type="NCBI Taxonomy" id="156304"/>
    <lineage>
        <taxon>Eukaryota</taxon>
        <taxon>Metazoa</taxon>
        <taxon>Ecdysozoa</taxon>
        <taxon>Arthropoda</taxon>
        <taxon>Hexapoda</taxon>
        <taxon>Insecta</taxon>
        <taxon>Pterygota</taxon>
        <taxon>Neoptera</taxon>
        <taxon>Endopterygota</taxon>
        <taxon>Hymenoptera</taxon>
        <taxon>Apocrita</taxon>
        <taxon>Aculeata</taxon>
        <taxon>Apoidea</taxon>
        <taxon>Anthophila</taxon>
        <taxon>Apidae</taxon>
        <taxon>Ceratina</taxon>
        <taxon>Zadontomerus</taxon>
    </lineage>
</organism>